<protein>
    <recommendedName>
        <fullName evidence="3">PH domain-containing protein</fullName>
    </recommendedName>
</protein>
<dbReference type="AlphaFoldDB" id="A0A1C7NHT1"/>
<dbReference type="EMBL" id="LUGH01000146">
    <property type="protein sequence ID" value="OBZ88540.1"/>
    <property type="molecule type" value="Genomic_DNA"/>
</dbReference>
<dbReference type="SUPFAM" id="SSF50729">
    <property type="entry name" value="PH domain-like"/>
    <property type="match status" value="1"/>
</dbReference>
<evidence type="ECO:0000256" key="2">
    <source>
        <dbReference type="SAM" id="MobiDB-lite"/>
    </source>
</evidence>
<dbReference type="InterPro" id="IPR011993">
    <property type="entry name" value="PH-like_dom_sf"/>
</dbReference>
<keyword evidence="1" id="KW-0175">Coiled coil</keyword>
<dbReference type="InterPro" id="IPR001849">
    <property type="entry name" value="PH_domain"/>
</dbReference>
<feature type="compositionally biased region" description="Polar residues" evidence="2">
    <location>
        <begin position="102"/>
        <end position="140"/>
    </location>
</feature>
<dbReference type="SMART" id="SM00233">
    <property type="entry name" value="PH"/>
    <property type="match status" value="1"/>
</dbReference>
<sequence>MYTSNSSKDPTRSRSNLAVRPSSGDWKSRPTSPSSNTSNTDLSNMIKRNVSPKPDGDRQNYGRRPLSSGATQSVAALQQHHKWLMQQQAENSSIPISRSSSHNTAQNYRSISPAPSRTTSNSKHYSQNQQHQYNSTVSTNNDDDVIFDDNLEVEDEGDDVEEEHIIITQDLRAKSPSFTRSSGGSIISMQPSFYHSSPTGSQESKVIKEGWLYRKNGLMQWKAVYAVAKHGNAVRPGSLYLYKDTKCANHVHTYDMSEVLEISPRAQEYKQGIKWEFRMLVKRDDVSFATDDMLSRKDWIDSLTSIMGKVSIATQNELTSRIQSSEQMNRDLQGVAEDLDAENTQLKQELQTLTDELSKKERFYQQELQNRGNELKEAFSKKERQLQQELHEKQEDMDRQRQAYEVKCQVLEREAMQWRNKLSEMEKRSKFSTADMDVKHQSKIDLLEDEIHKWRVRVNELENEIEYKNLKSEKYKNRNSGTFDDNSSNIRESMSDVKFSLQVLRDQIKSSMPEGSLTDIKETIDKVCTNLDEAKDSWEGLQKDIIKFLETEKEEGQMEKSSQKHMIELLRSDFVELREEITGVSCNESTEETDGSIKKPLSLTEKFDILIEMIENVQISQSRLSSSIADENNMSSSVSNQSLPNTPVSNTAPIKDREYELLHVVSSQQQQLSDWIEESKEIQASTLEKIESSIRQNRSLPSAPVDFGRLHDKIDKTLSAAMEEILANQKQGHEEQGKNLKVIGNYLQLISNDIQESSIPDLSALSQQLEDVVERLNTTEEKLTLLHDSPVLRSGASKENEFKFQNVKPSDLSDDDKLSQLYYFVKNTEKFMEHSVRILNRYNDHPNGMEETIRRAVKGASKTQLEEIINLQEQNKQEKHLIEKKMERYEENARSYFEKSMERMHSDLHEFTGVMYEMLERLVLQALGHSSSSANDSNPQDSSSSYGKLSGVSELLKEDISKLESDRNKLEVTVKELRQLCNDLEKQIDRRQTELSSLKSEYELTNSNIQRMRQEGVENLSKEFGSLMEQIIVLKKLANTTDKFSESASKKAHQNYTTPQTASGAYSNRFTRQSHDNNDLSTNRFSNDSQDETDSDLNFHDILSSQSNSRRNSQFSENEKQQAGAKSSLIGSRDRPRRAKSPLAGYLNRNNI</sequence>
<dbReference type="InParanoid" id="A0A1C7NHT1"/>
<feature type="region of interest" description="Disordered" evidence="2">
    <location>
        <begin position="1"/>
        <end position="143"/>
    </location>
</feature>
<reference evidence="4 5" key="1">
    <citation type="submission" date="2016-03" db="EMBL/GenBank/DDBJ databases">
        <title>Choanephora cucurbitarum.</title>
        <authorList>
            <person name="Min B."/>
            <person name="Park H."/>
            <person name="Park J.-H."/>
            <person name="Shin H.-D."/>
            <person name="Choi I.-G."/>
        </authorList>
    </citation>
    <scope>NUCLEOTIDE SEQUENCE [LARGE SCALE GENOMIC DNA]</scope>
    <source>
        <strain evidence="4 5">KUS-F28377</strain>
    </source>
</reference>
<feature type="compositionally biased region" description="Low complexity" evidence="2">
    <location>
        <begin position="29"/>
        <end position="44"/>
    </location>
</feature>
<organism evidence="4 5">
    <name type="scientific">Choanephora cucurbitarum</name>
    <dbReference type="NCBI Taxonomy" id="101091"/>
    <lineage>
        <taxon>Eukaryota</taxon>
        <taxon>Fungi</taxon>
        <taxon>Fungi incertae sedis</taxon>
        <taxon>Mucoromycota</taxon>
        <taxon>Mucoromycotina</taxon>
        <taxon>Mucoromycetes</taxon>
        <taxon>Mucorales</taxon>
        <taxon>Mucorineae</taxon>
        <taxon>Choanephoraceae</taxon>
        <taxon>Choanephoroideae</taxon>
        <taxon>Choanephora</taxon>
    </lineage>
</organism>
<dbReference type="Gene3D" id="2.30.29.30">
    <property type="entry name" value="Pleckstrin-homology domain (PH domain)/Phosphotyrosine-binding domain (PTB)"/>
    <property type="match status" value="1"/>
</dbReference>
<gene>
    <name evidence="4" type="ORF">A0J61_03419</name>
</gene>
<dbReference type="STRING" id="101091.A0A1C7NHT1"/>
<evidence type="ECO:0000313" key="4">
    <source>
        <dbReference type="EMBL" id="OBZ88540.1"/>
    </source>
</evidence>
<feature type="compositionally biased region" description="Polar residues" evidence="2">
    <location>
        <begin position="1"/>
        <end position="16"/>
    </location>
</feature>
<feature type="region of interest" description="Disordered" evidence="2">
    <location>
        <begin position="1045"/>
        <end position="1152"/>
    </location>
</feature>
<dbReference type="Proteomes" id="UP000093000">
    <property type="component" value="Unassembled WGS sequence"/>
</dbReference>
<accession>A0A1C7NHT1</accession>
<comment type="caution">
    <text evidence="4">The sequence shown here is derived from an EMBL/GenBank/DDBJ whole genome shotgun (WGS) entry which is preliminary data.</text>
</comment>
<proteinExistence type="predicted"/>
<feature type="compositionally biased region" description="Polar residues" evidence="2">
    <location>
        <begin position="1054"/>
        <end position="1071"/>
    </location>
</feature>
<feature type="domain" description="PH" evidence="3">
    <location>
        <begin position="205"/>
        <end position="308"/>
    </location>
</feature>
<feature type="compositionally biased region" description="Polar residues" evidence="2">
    <location>
        <begin position="1079"/>
        <end position="1088"/>
    </location>
</feature>
<feature type="compositionally biased region" description="Low complexity" evidence="2">
    <location>
        <begin position="1104"/>
        <end position="1114"/>
    </location>
</feature>
<feature type="coiled-coil region" evidence="1">
    <location>
        <begin position="868"/>
        <end position="899"/>
    </location>
</feature>
<feature type="coiled-coil region" evidence="1">
    <location>
        <begin position="953"/>
        <end position="1015"/>
    </location>
</feature>
<evidence type="ECO:0000259" key="3">
    <source>
        <dbReference type="PROSITE" id="PS50003"/>
    </source>
</evidence>
<evidence type="ECO:0000256" key="1">
    <source>
        <dbReference type="SAM" id="Coils"/>
    </source>
</evidence>
<dbReference type="OrthoDB" id="2249524at2759"/>
<dbReference type="Pfam" id="PF00169">
    <property type="entry name" value="PH"/>
    <property type="match status" value="1"/>
</dbReference>
<keyword evidence="5" id="KW-1185">Reference proteome</keyword>
<evidence type="ECO:0000313" key="5">
    <source>
        <dbReference type="Proteomes" id="UP000093000"/>
    </source>
</evidence>
<feature type="compositionally biased region" description="Low complexity" evidence="2">
    <location>
        <begin position="92"/>
        <end position="101"/>
    </location>
</feature>
<feature type="coiled-coil region" evidence="1">
    <location>
        <begin position="322"/>
        <end position="478"/>
    </location>
</feature>
<dbReference type="PROSITE" id="PS50003">
    <property type="entry name" value="PH_DOMAIN"/>
    <property type="match status" value="1"/>
</dbReference>
<name>A0A1C7NHT1_9FUNG</name>